<dbReference type="InterPro" id="IPR025877">
    <property type="entry name" value="MobA-like_NTP_Trfase"/>
</dbReference>
<dbReference type="InterPro" id="IPR029044">
    <property type="entry name" value="Nucleotide-diphossugar_trans"/>
</dbReference>
<dbReference type="Pfam" id="PF12804">
    <property type="entry name" value="NTP_transf_3"/>
    <property type="match status" value="1"/>
</dbReference>
<comment type="caution">
    <text evidence="3">The sequence shown here is derived from an EMBL/GenBank/DDBJ whole genome shotgun (WGS) entry which is preliminary data.</text>
</comment>
<protein>
    <submittedName>
        <fullName evidence="3">4-diphosphocytidyl-2C-methyl-D-erythritol synthase</fullName>
    </submittedName>
</protein>
<dbReference type="Proteomes" id="UP000215377">
    <property type="component" value="Unassembled WGS sequence"/>
</dbReference>
<dbReference type="Gene3D" id="3.90.550.10">
    <property type="entry name" value="Spore Coat Polysaccharide Biosynthesis Protein SpsA, Chain A"/>
    <property type="match status" value="1"/>
</dbReference>
<keyword evidence="1" id="KW-0460">Magnesium</keyword>
<name>A0A225NLA5_9RHOB</name>
<dbReference type="GO" id="GO:0016779">
    <property type="term" value="F:nucleotidyltransferase activity"/>
    <property type="evidence" value="ECO:0007669"/>
    <property type="project" value="UniProtKB-ARBA"/>
</dbReference>
<accession>A0A225NLA5</accession>
<dbReference type="EMBL" id="AQQR01000003">
    <property type="protein sequence ID" value="OWU74723.1"/>
    <property type="molecule type" value="Genomic_DNA"/>
</dbReference>
<sequence length="201" mass="20995">MSDIPILLLAAGASNRMRGRDKLMEEVDGQPLVARMARMARAATDGAVLVTLPPQPHPRHGALKGLDIVPVEVPEAAEGMGASIRTGIGALPEGARAVMVLLADLPDLRAADLRTVLQAVKDRPDMQVWRGATEDGRAGHPIVFAAALFPDLAALAGDEGGRSVVAAAGDRMCLVPLPGQQALADLDTPEAWAAWRAARGK</sequence>
<feature type="domain" description="MobA-like NTP transferase" evidence="2">
    <location>
        <begin position="7"/>
        <end position="168"/>
    </location>
</feature>
<keyword evidence="4" id="KW-1185">Reference proteome</keyword>
<dbReference type="PANTHER" id="PTHR43777">
    <property type="entry name" value="MOLYBDENUM COFACTOR CYTIDYLYLTRANSFERASE"/>
    <property type="match status" value="1"/>
</dbReference>
<evidence type="ECO:0000256" key="1">
    <source>
        <dbReference type="ARBA" id="ARBA00022842"/>
    </source>
</evidence>
<dbReference type="AlphaFoldDB" id="A0A225NLA5"/>
<dbReference type="OrthoDB" id="9779263at2"/>
<dbReference type="SUPFAM" id="SSF53448">
    <property type="entry name" value="Nucleotide-diphospho-sugar transferases"/>
    <property type="match status" value="1"/>
</dbReference>
<evidence type="ECO:0000313" key="4">
    <source>
        <dbReference type="Proteomes" id="UP000215377"/>
    </source>
</evidence>
<dbReference type="RefSeq" id="WP_088649502.1">
    <property type="nucleotide sequence ID" value="NZ_AQQR01000003.1"/>
</dbReference>
<organism evidence="3 4">
    <name type="scientific">Marinibacterium profundimaris</name>
    <dbReference type="NCBI Taxonomy" id="1679460"/>
    <lineage>
        <taxon>Bacteria</taxon>
        <taxon>Pseudomonadati</taxon>
        <taxon>Pseudomonadota</taxon>
        <taxon>Alphaproteobacteria</taxon>
        <taxon>Rhodobacterales</taxon>
        <taxon>Paracoccaceae</taxon>
        <taxon>Marinibacterium</taxon>
    </lineage>
</organism>
<dbReference type="PANTHER" id="PTHR43777:SF1">
    <property type="entry name" value="MOLYBDENUM COFACTOR CYTIDYLYLTRANSFERASE"/>
    <property type="match status" value="1"/>
</dbReference>
<reference evidence="3 4" key="1">
    <citation type="submission" date="2013-04" db="EMBL/GenBank/DDBJ databases">
        <title>Oceanicola sp. 22II1-22F33 Genome Sequencing.</title>
        <authorList>
            <person name="Lai Q."/>
            <person name="Li G."/>
            <person name="Shao Z."/>
        </authorList>
    </citation>
    <scope>NUCLEOTIDE SEQUENCE [LARGE SCALE GENOMIC DNA]</scope>
    <source>
        <strain evidence="3 4">22II1-22F33</strain>
    </source>
</reference>
<evidence type="ECO:0000259" key="2">
    <source>
        <dbReference type="Pfam" id="PF12804"/>
    </source>
</evidence>
<gene>
    <name evidence="3" type="ORF">ATO3_08865</name>
</gene>
<dbReference type="CDD" id="cd04182">
    <property type="entry name" value="GT_2_like_f"/>
    <property type="match status" value="1"/>
</dbReference>
<proteinExistence type="predicted"/>
<evidence type="ECO:0000313" key="3">
    <source>
        <dbReference type="EMBL" id="OWU74723.1"/>
    </source>
</evidence>